<dbReference type="InterPro" id="IPR038152">
    <property type="entry name" value="Carbam_trans_C_sf"/>
</dbReference>
<dbReference type="Gene3D" id="3.90.870.20">
    <property type="entry name" value="Carbamoyltransferase, C-terminal domain"/>
    <property type="match status" value="1"/>
</dbReference>
<sequence>MKILGIGGSDHDLSSCLLKDDDILITIEEERLSKEKHGSGVRSCTLNSVDYCLNEYNYNYEDMDMIITSDLFFPRLNSRKPFIDKMIKINHHLAHNACAYYLSGYDEAALLTIDGNGSIFAFESSETVTLGYANGKTLSTIDKAYGAAGVGSIDNTSANENSLGRFYSFFNTVCGFGFRDSGKLMGLSSYGEGNYVNEMRKFAKVEVDSKSHLNIQIDLKSSGLKDFLKYVFLKKTEEEKFKVKADIAYSAQYLLEEFIFIIMNHLYEKTKCKKLCYSGGVAYNSVINGKILKNTPFEQVFIPPAAGDSGIAIGAALYGYYHILDNPLKKRKQLKHAYTGRTYNEDNILHAFKKFKDFITYEKLGKEKVLEIAASCLKKGRIIGWFQGKSEIGPRALGNRSILADPRRKDMKDIINSKVKFRESFRPFAPVILREKVNEYFKTDFPDNPFMLYVSEVQEDKKEIIPAVTHVDGTARLQTIDDMTNEMYYKLIQKFYELTHVPVLLNTSFNTKGKPIVESPYDAIECYLDCDMDDLFIGDYQVTKIKN</sequence>
<dbReference type="GO" id="GO:0016740">
    <property type="term" value="F:transferase activity"/>
    <property type="evidence" value="ECO:0007669"/>
    <property type="project" value="UniProtKB-KW"/>
</dbReference>
<dbReference type="Gene3D" id="3.30.420.40">
    <property type="match status" value="2"/>
</dbReference>
<dbReference type="AlphaFoldDB" id="A0A8J8SFM3"/>
<dbReference type="InterPro" id="IPR003696">
    <property type="entry name" value="Carbtransf_dom"/>
</dbReference>
<evidence type="ECO:0000259" key="2">
    <source>
        <dbReference type="Pfam" id="PF02543"/>
    </source>
</evidence>
<dbReference type="CDD" id="cd24098">
    <property type="entry name" value="ASKHA_NBD_TobZ_N"/>
    <property type="match status" value="1"/>
</dbReference>
<dbReference type="PANTHER" id="PTHR34847:SF1">
    <property type="entry name" value="NODULATION PROTEIN U"/>
    <property type="match status" value="1"/>
</dbReference>
<evidence type="ECO:0000259" key="3">
    <source>
        <dbReference type="Pfam" id="PF16861"/>
    </source>
</evidence>
<dbReference type="Pfam" id="PF02543">
    <property type="entry name" value="Carbam_trans_N"/>
    <property type="match status" value="2"/>
</dbReference>
<dbReference type="RefSeq" id="WP_212697305.1">
    <property type="nucleotide sequence ID" value="NZ_CP058649.1"/>
</dbReference>
<evidence type="ECO:0000313" key="4">
    <source>
        <dbReference type="EMBL" id="QUI21835.1"/>
    </source>
</evidence>
<dbReference type="InterPro" id="IPR043129">
    <property type="entry name" value="ATPase_NBD"/>
</dbReference>
<dbReference type="Pfam" id="PF16861">
    <property type="entry name" value="Carbam_trans_C"/>
    <property type="match status" value="1"/>
</dbReference>
<dbReference type="EMBL" id="CP058649">
    <property type="protein sequence ID" value="QUI21835.1"/>
    <property type="molecule type" value="Genomic_DNA"/>
</dbReference>
<evidence type="ECO:0000313" key="5">
    <source>
        <dbReference type="Proteomes" id="UP000683246"/>
    </source>
</evidence>
<reference evidence="4" key="1">
    <citation type="submission" date="2020-07" db="EMBL/GenBank/DDBJ databases">
        <title>Vallitalea pronyensis genome.</title>
        <authorList>
            <person name="Postec A."/>
        </authorList>
    </citation>
    <scope>NUCLEOTIDE SEQUENCE</scope>
    <source>
        <strain evidence="4">FatNI3</strain>
    </source>
</reference>
<accession>A0A8J8SFM3</accession>
<organism evidence="4 5">
    <name type="scientific">Vallitalea pronyensis</name>
    <dbReference type="NCBI Taxonomy" id="1348613"/>
    <lineage>
        <taxon>Bacteria</taxon>
        <taxon>Bacillati</taxon>
        <taxon>Bacillota</taxon>
        <taxon>Clostridia</taxon>
        <taxon>Lachnospirales</taxon>
        <taxon>Vallitaleaceae</taxon>
        <taxon>Vallitalea</taxon>
    </lineage>
</organism>
<proteinExistence type="inferred from homology"/>
<feature type="domain" description="Carbamoyltransferase" evidence="2">
    <location>
        <begin position="79"/>
        <end position="317"/>
    </location>
</feature>
<gene>
    <name evidence="4" type="ORF">HZI73_05775</name>
</gene>
<dbReference type="KEGG" id="vpy:HZI73_05775"/>
<keyword evidence="4" id="KW-0808">Transferase</keyword>
<dbReference type="InterPro" id="IPR031730">
    <property type="entry name" value="Carbam_trans_C"/>
</dbReference>
<dbReference type="PANTHER" id="PTHR34847">
    <property type="entry name" value="NODULATION PROTEIN U"/>
    <property type="match status" value="1"/>
</dbReference>
<evidence type="ECO:0000256" key="1">
    <source>
        <dbReference type="ARBA" id="ARBA00006129"/>
    </source>
</evidence>
<name>A0A8J8SFM3_9FIRM</name>
<dbReference type="InterPro" id="IPR051338">
    <property type="entry name" value="NodU/CmcH_Carbamoyltrnsfr"/>
</dbReference>
<dbReference type="Proteomes" id="UP000683246">
    <property type="component" value="Chromosome"/>
</dbReference>
<feature type="domain" description="Carbamoyltransferase C-terminal" evidence="3">
    <location>
        <begin position="374"/>
        <end position="544"/>
    </location>
</feature>
<dbReference type="SUPFAM" id="SSF53067">
    <property type="entry name" value="Actin-like ATPase domain"/>
    <property type="match status" value="1"/>
</dbReference>
<comment type="similarity">
    <text evidence="1">Belongs to the NodU/CmcH family.</text>
</comment>
<feature type="domain" description="Carbamoyltransferase" evidence="2">
    <location>
        <begin position="2"/>
        <end position="68"/>
    </location>
</feature>
<keyword evidence="5" id="KW-1185">Reference proteome</keyword>
<protein>
    <submittedName>
        <fullName evidence="4">Carbamoyl transferase</fullName>
    </submittedName>
</protein>